<feature type="binding site" evidence="4">
    <location>
        <position position="72"/>
    </location>
    <ligand>
        <name>GTP</name>
        <dbReference type="ChEBI" id="CHEBI:37565"/>
    </ligand>
</feature>
<evidence type="ECO:0000313" key="7">
    <source>
        <dbReference type="EMBL" id="OHS97321.1"/>
    </source>
</evidence>
<dbReference type="SMART" id="SM00177">
    <property type="entry name" value="ARF"/>
    <property type="match status" value="1"/>
</dbReference>
<feature type="binding site" evidence="4">
    <location>
        <begin position="26"/>
        <end position="33"/>
    </location>
    <ligand>
        <name>GTP</name>
        <dbReference type="ChEBI" id="CHEBI:37565"/>
    </ligand>
</feature>
<evidence type="ECO:0000256" key="3">
    <source>
        <dbReference type="ARBA" id="ARBA00023134"/>
    </source>
</evidence>
<dbReference type="GO" id="GO:0005525">
    <property type="term" value="F:GTP binding"/>
    <property type="evidence" value="ECO:0007669"/>
    <property type="project" value="UniProtKB-KW"/>
</dbReference>
<dbReference type="NCBIfam" id="TIGR00231">
    <property type="entry name" value="small_GTP"/>
    <property type="match status" value="1"/>
</dbReference>
<protein>
    <submittedName>
        <fullName evidence="7">Small GTP-binding protein</fullName>
    </submittedName>
</protein>
<dbReference type="Pfam" id="PF00025">
    <property type="entry name" value="Arf"/>
    <property type="match status" value="1"/>
</dbReference>
<dbReference type="PROSITE" id="PS51419">
    <property type="entry name" value="RAB"/>
    <property type="match status" value="1"/>
</dbReference>
<name>A0A1J4JF76_9EUKA</name>
<evidence type="ECO:0000256" key="4">
    <source>
        <dbReference type="PIRSR" id="PIRSR606689-1"/>
    </source>
</evidence>
<dbReference type="SMART" id="SM00178">
    <property type="entry name" value="SAR"/>
    <property type="match status" value="1"/>
</dbReference>
<proteinExistence type="inferred from homology"/>
<dbReference type="InterPro" id="IPR024156">
    <property type="entry name" value="Small_GTPase_ARF"/>
</dbReference>
<feature type="binding site" evidence="5">
    <location>
        <position position="50"/>
    </location>
    <ligand>
        <name>Mg(2+)</name>
        <dbReference type="ChEBI" id="CHEBI:18420"/>
    </ligand>
</feature>
<keyword evidence="8" id="KW-1185">Reference proteome</keyword>
<dbReference type="OrthoDB" id="2011769at2759"/>
<dbReference type="AlphaFoldDB" id="A0A1J4JF76"/>
<dbReference type="VEuPathDB" id="TrichDB:TRFO_36522"/>
<keyword evidence="2 4" id="KW-0547">Nucleotide-binding</keyword>
<evidence type="ECO:0000256" key="1">
    <source>
        <dbReference type="ARBA" id="ARBA00010290"/>
    </source>
</evidence>
<comment type="caution">
    <text evidence="7">The sequence shown here is derived from an EMBL/GenBank/DDBJ whole genome shotgun (WGS) entry which is preliminary data.</text>
</comment>
<keyword evidence="3 4" id="KW-0342">GTP-binding</keyword>
<reference evidence="7" key="1">
    <citation type="submission" date="2016-10" db="EMBL/GenBank/DDBJ databases">
        <authorList>
            <person name="Benchimol M."/>
            <person name="Almeida L.G."/>
            <person name="Vasconcelos A.T."/>
            <person name="Perreira-Neves A."/>
            <person name="Rosa I.A."/>
            <person name="Tasca T."/>
            <person name="Bogo M.R."/>
            <person name="de Souza W."/>
        </authorList>
    </citation>
    <scope>NUCLEOTIDE SEQUENCE [LARGE SCALE GENOMIC DNA]</scope>
    <source>
        <strain evidence="7">K</strain>
    </source>
</reference>
<dbReference type="RefSeq" id="XP_068350458.1">
    <property type="nucleotide sequence ID" value="XM_068510877.1"/>
</dbReference>
<dbReference type="InterPro" id="IPR005225">
    <property type="entry name" value="Small_GTP-bd"/>
</dbReference>
<dbReference type="EMBL" id="MLAK01001124">
    <property type="protein sequence ID" value="OHS97321.1"/>
    <property type="molecule type" value="Genomic_DNA"/>
</dbReference>
<dbReference type="PANTHER" id="PTHR11711">
    <property type="entry name" value="ADP RIBOSYLATION FACTOR-RELATED"/>
    <property type="match status" value="1"/>
</dbReference>
<dbReference type="PROSITE" id="PS51417">
    <property type="entry name" value="ARF"/>
    <property type="match status" value="1"/>
</dbReference>
<evidence type="ECO:0000256" key="5">
    <source>
        <dbReference type="PIRSR" id="PIRSR606689-2"/>
    </source>
</evidence>
<dbReference type="SMART" id="SM00175">
    <property type="entry name" value="RAB"/>
    <property type="match status" value="1"/>
</dbReference>
<keyword evidence="5" id="KW-0479">Metal-binding</keyword>
<dbReference type="GO" id="GO:0003924">
    <property type="term" value="F:GTPase activity"/>
    <property type="evidence" value="ECO:0007669"/>
    <property type="project" value="InterPro"/>
</dbReference>
<dbReference type="FunFam" id="3.40.50.300:FF:001166">
    <property type="entry name" value="ADP-ribosylation factor D"/>
    <property type="match status" value="1"/>
</dbReference>
<gene>
    <name evidence="7" type="ORF">TRFO_36522</name>
</gene>
<dbReference type="InterPro" id="IPR006689">
    <property type="entry name" value="Small_GTPase_ARF/SAR"/>
</dbReference>
<dbReference type="Gene3D" id="3.40.50.300">
    <property type="entry name" value="P-loop containing nucleotide triphosphate hydrolases"/>
    <property type="match status" value="1"/>
</dbReference>
<dbReference type="SUPFAM" id="SSF52540">
    <property type="entry name" value="P-loop containing nucleoside triphosphate hydrolases"/>
    <property type="match status" value="1"/>
</dbReference>
<organism evidence="7 8">
    <name type="scientific">Tritrichomonas foetus</name>
    <dbReference type="NCBI Taxonomy" id="1144522"/>
    <lineage>
        <taxon>Eukaryota</taxon>
        <taxon>Metamonada</taxon>
        <taxon>Parabasalia</taxon>
        <taxon>Tritrichomonadida</taxon>
        <taxon>Tritrichomonadidae</taxon>
        <taxon>Tritrichomonas</taxon>
    </lineage>
</organism>
<accession>A0A1J4JF76</accession>
<keyword evidence="5" id="KW-0460">Magnesium</keyword>
<dbReference type="Proteomes" id="UP000179807">
    <property type="component" value="Unassembled WGS sequence"/>
</dbReference>
<feature type="binding site" evidence="5">
    <location>
        <position position="33"/>
    </location>
    <ligand>
        <name>Mg(2+)</name>
        <dbReference type="ChEBI" id="CHEBI:18420"/>
    </ligand>
</feature>
<dbReference type="GeneID" id="94845581"/>
<dbReference type="GO" id="GO:0046872">
    <property type="term" value="F:metal ion binding"/>
    <property type="evidence" value="ECO:0007669"/>
    <property type="project" value="UniProtKB-KW"/>
</dbReference>
<dbReference type="PRINTS" id="PR00328">
    <property type="entry name" value="SAR1GTPBP"/>
</dbReference>
<comment type="similarity">
    <text evidence="1 6">Belongs to the small GTPase superfamily. Arf family.</text>
</comment>
<dbReference type="InterPro" id="IPR027417">
    <property type="entry name" value="P-loop_NTPase"/>
</dbReference>
<feature type="binding site" evidence="4">
    <location>
        <begin position="128"/>
        <end position="131"/>
    </location>
    <ligand>
        <name>GTP</name>
        <dbReference type="ChEBI" id="CHEBI:37565"/>
    </ligand>
</feature>
<evidence type="ECO:0000256" key="6">
    <source>
        <dbReference type="RuleBase" id="RU003925"/>
    </source>
</evidence>
<evidence type="ECO:0000313" key="8">
    <source>
        <dbReference type="Proteomes" id="UP000179807"/>
    </source>
</evidence>
<evidence type="ECO:0000256" key="2">
    <source>
        <dbReference type="ARBA" id="ARBA00022741"/>
    </source>
</evidence>
<sequence>MGGLLSKLWRFAFGNPQKRFKITIIGLDNAGKTTALYRLLEGVVVNTQPTVGSNVETIERENVRLQCWDLAGQTAFRQGWTTFFNGTDAILFVVDSSDRARIGEARNELFRVLADESTAKCCILVLANKQDVPNCLSLNDVMESLQLSEIKDHEWSILPACSLTGQGLGEAVDWLVMHLDAPKQQ</sequence>